<protein>
    <submittedName>
        <fullName evidence="6 8">Kinase-like protein</fullName>
    </submittedName>
</protein>
<dbReference type="GO" id="GO:0005524">
    <property type="term" value="F:ATP binding"/>
    <property type="evidence" value="ECO:0007669"/>
    <property type="project" value="UniProtKB-UniRule"/>
</dbReference>
<dbReference type="PANTHER" id="PTHR24346">
    <property type="entry name" value="MAP/MICROTUBULE AFFINITY-REGULATING KINASE"/>
    <property type="match status" value="1"/>
</dbReference>
<dbReference type="Pfam" id="PF00069">
    <property type="entry name" value="Pkinase"/>
    <property type="match status" value="1"/>
</dbReference>
<dbReference type="PANTHER" id="PTHR24346:SF77">
    <property type="entry name" value="SERINE THREONINE PROTEIN KINASE"/>
    <property type="match status" value="1"/>
</dbReference>
<evidence type="ECO:0000313" key="7">
    <source>
        <dbReference type="Proteomes" id="UP000504636"/>
    </source>
</evidence>
<feature type="compositionally biased region" description="Basic and acidic residues" evidence="4">
    <location>
        <begin position="160"/>
        <end position="170"/>
    </location>
</feature>
<reference evidence="8" key="3">
    <citation type="submission" date="2025-04" db="UniProtKB">
        <authorList>
            <consortium name="RefSeq"/>
        </authorList>
    </citation>
    <scope>IDENTIFICATION</scope>
    <source>
        <strain evidence="8">CBS 304.34</strain>
    </source>
</reference>
<feature type="region of interest" description="Disordered" evidence="4">
    <location>
        <begin position="831"/>
        <end position="850"/>
    </location>
</feature>
<dbReference type="SUPFAM" id="SSF56112">
    <property type="entry name" value="Protein kinase-like (PK-like)"/>
    <property type="match status" value="1"/>
</dbReference>
<dbReference type="PROSITE" id="PS00107">
    <property type="entry name" value="PROTEIN_KINASE_ATP"/>
    <property type="match status" value="1"/>
</dbReference>
<dbReference type="GeneID" id="54468222"/>
<feature type="binding site" evidence="3">
    <location>
        <position position="119"/>
    </location>
    <ligand>
        <name>ATP</name>
        <dbReference type="ChEBI" id="CHEBI:30616"/>
    </ligand>
</feature>
<dbReference type="GO" id="GO:0035556">
    <property type="term" value="P:intracellular signal transduction"/>
    <property type="evidence" value="ECO:0007669"/>
    <property type="project" value="TreeGrafter"/>
</dbReference>
<keyword evidence="7" id="KW-1185">Reference proteome</keyword>
<dbReference type="CDD" id="cd14008">
    <property type="entry name" value="STKc_LKB1_CaMKK"/>
    <property type="match status" value="1"/>
</dbReference>
<reference evidence="6 8" key="1">
    <citation type="journal article" date="2020" name="Stud. Mycol.">
        <title>101 Dothideomycetes genomes: a test case for predicting lifestyles and emergence of pathogens.</title>
        <authorList>
            <person name="Haridas S."/>
            <person name="Albert R."/>
            <person name="Binder M."/>
            <person name="Bloem J."/>
            <person name="Labutti K."/>
            <person name="Salamov A."/>
            <person name="Andreopoulos B."/>
            <person name="Baker S."/>
            <person name="Barry K."/>
            <person name="Bills G."/>
            <person name="Bluhm B."/>
            <person name="Cannon C."/>
            <person name="Castanera R."/>
            <person name="Culley D."/>
            <person name="Daum C."/>
            <person name="Ezra D."/>
            <person name="Gonzalez J."/>
            <person name="Henrissat B."/>
            <person name="Kuo A."/>
            <person name="Liang C."/>
            <person name="Lipzen A."/>
            <person name="Lutzoni F."/>
            <person name="Magnuson J."/>
            <person name="Mondo S."/>
            <person name="Nolan M."/>
            <person name="Ohm R."/>
            <person name="Pangilinan J."/>
            <person name="Park H.-J."/>
            <person name="Ramirez L."/>
            <person name="Alfaro M."/>
            <person name="Sun H."/>
            <person name="Tritt A."/>
            <person name="Yoshinaga Y."/>
            <person name="Zwiers L.-H."/>
            <person name="Turgeon B."/>
            <person name="Goodwin S."/>
            <person name="Spatafora J."/>
            <person name="Crous P."/>
            <person name="Grigoriev I."/>
        </authorList>
    </citation>
    <scope>NUCLEOTIDE SEQUENCE</scope>
    <source>
        <strain evidence="6 8">CBS 304.34</strain>
    </source>
</reference>
<accession>A0A6A6YQ71</accession>
<feature type="region of interest" description="Disordered" evidence="4">
    <location>
        <begin position="574"/>
        <end position="595"/>
    </location>
</feature>
<feature type="region of interest" description="Disordered" evidence="4">
    <location>
        <begin position="127"/>
        <end position="170"/>
    </location>
</feature>
<name>A0A6A6YQ71_9PEZI</name>
<evidence type="ECO:0000256" key="2">
    <source>
        <dbReference type="ARBA" id="ARBA00022840"/>
    </source>
</evidence>
<dbReference type="AlphaFoldDB" id="A0A6A6YQ71"/>
<proteinExistence type="predicted"/>
<dbReference type="InterPro" id="IPR011009">
    <property type="entry name" value="Kinase-like_dom_sf"/>
</dbReference>
<dbReference type="Gene3D" id="1.10.510.10">
    <property type="entry name" value="Transferase(Phosphotransferase) domain 1"/>
    <property type="match status" value="1"/>
</dbReference>
<evidence type="ECO:0000313" key="8">
    <source>
        <dbReference type="RefSeq" id="XP_033578006.1"/>
    </source>
</evidence>
<dbReference type="InterPro" id="IPR017441">
    <property type="entry name" value="Protein_kinase_ATP_BS"/>
</dbReference>
<dbReference type="EMBL" id="MU003699">
    <property type="protein sequence ID" value="KAF2811042.1"/>
    <property type="molecule type" value="Genomic_DNA"/>
</dbReference>
<keyword evidence="6" id="KW-0418">Kinase</keyword>
<evidence type="ECO:0000259" key="5">
    <source>
        <dbReference type="PROSITE" id="PS50011"/>
    </source>
</evidence>
<feature type="compositionally biased region" description="Basic and acidic residues" evidence="4">
    <location>
        <begin position="831"/>
        <end position="842"/>
    </location>
</feature>
<organism evidence="6">
    <name type="scientific">Mytilinidion resinicola</name>
    <dbReference type="NCBI Taxonomy" id="574789"/>
    <lineage>
        <taxon>Eukaryota</taxon>
        <taxon>Fungi</taxon>
        <taxon>Dikarya</taxon>
        <taxon>Ascomycota</taxon>
        <taxon>Pezizomycotina</taxon>
        <taxon>Dothideomycetes</taxon>
        <taxon>Pleosporomycetidae</taxon>
        <taxon>Mytilinidiales</taxon>
        <taxon>Mytilinidiaceae</taxon>
        <taxon>Mytilinidion</taxon>
    </lineage>
</organism>
<dbReference type="FunFam" id="1.10.510.10:FF:000995">
    <property type="entry name" value="BcCMK3, calcium/calmodulin-dependent protein kinase"/>
    <property type="match status" value="1"/>
</dbReference>
<feature type="compositionally biased region" description="Basic and acidic residues" evidence="4">
    <location>
        <begin position="714"/>
        <end position="728"/>
    </location>
</feature>
<keyword evidence="1 3" id="KW-0547">Nucleotide-binding</keyword>
<feature type="domain" description="Protein kinase" evidence="5">
    <location>
        <begin position="91"/>
        <end position="391"/>
    </location>
</feature>
<feature type="compositionally biased region" description="Basic and acidic residues" evidence="4">
    <location>
        <begin position="737"/>
        <end position="784"/>
    </location>
</feature>
<dbReference type="Proteomes" id="UP000504636">
    <property type="component" value="Unplaced"/>
</dbReference>
<reference evidence="8" key="2">
    <citation type="submission" date="2020-04" db="EMBL/GenBank/DDBJ databases">
        <authorList>
            <consortium name="NCBI Genome Project"/>
        </authorList>
    </citation>
    <scope>NUCLEOTIDE SEQUENCE</scope>
    <source>
        <strain evidence="8">CBS 304.34</strain>
    </source>
</reference>
<dbReference type="InterPro" id="IPR000719">
    <property type="entry name" value="Prot_kinase_dom"/>
</dbReference>
<evidence type="ECO:0000256" key="4">
    <source>
        <dbReference type="SAM" id="MobiDB-lite"/>
    </source>
</evidence>
<dbReference type="FunFam" id="3.30.200.20:FF:000447">
    <property type="entry name" value="Calcium/calmodulin dependent protein kinase"/>
    <property type="match status" value="1"/>
</dbReference>
<sequence length="850" mass="93344">MSPAAPPKEHLSSVPGILSSDYISLAVPAAGESERPPPPVTYMSAPAYQSPLRHHRRAASHNRQVKETLNAHSEYSNSEDDGSAQHRINQYLIKQEIGRGSFGAVHLAVDQYGHEYAVKEFSKSRLRKRAQSNLLRRPSARNRQRPQPARLGFNSPLHRHSSDDAADHPENSLGLIKEEIAIMKKLDHPNVVSLVEVLDDPEEDSLYMVMEMCKKGVVMQVGLEERADPYPEEQCRCWFRDMILGIEYLHAQGIIHRDIKPDNCLITDDDVLKIVDFGVSEMFEKESDMKTAKSAGSPAFMPPELCVARHGEVSGKAADIWSMGVTLYCLIFGKIPFEKTGILELYDSIRNDGLDIEGGCSEDLKDLLHKLLEKVPEKRIQMEDLRKHPWVTKGGTDPLLPTDENITIIINPPTDQEVNAAITGNMNHLITVVRAAKRFKQLLFKKRPDLMEGILGKGSRIVQPPLSIRGSSHFRTSKSQDADDRRPFEGVLAAEGIHHDIELDDDSNHIPVKATDGTHPRQIQALPNESVSNLKAPRGLARYHSAGASSLAARAKQAVEANSIREQPSVETIKPLRNKTPTPPPAPHAALGKGQAHDPLEDTLFLHIGTGDGLDGTSADPDNKSLAPDNSHIIVSESPSAVDIDVYETAYQEEIQKIIKAKESREGGSRPTLYLTRRVEGIKALRENEYILDTARLGADTAKQGFQKLVERAKSVQKEPGEGEKEGLIAKGLRGLATDKEGTGEKSGETSGEKDHKVKADRLADVVDKAAEKRPESSPEKAPETAETTAETTLEKTEEAIPEKEAKVGFREGLLARGARGLEKIKSAVAEKKEASAEKKEVASASTGAT</sequence>
<dbReference type="OrthoDB" id="68483at2759"/>
<keyword evidence="2 3" id="KW-0067">ATP-binding</keyword>
<dbReference type="SMART" id="SM00220">
    <property type="entry name" value="S_TKc"/>
    <property type="match status" value="1"/>
</dbReference>
<dbReference type="PROSITE" id="PS50011">
    <property type="entry name" value="PROTEIN_KINASE_DOM"/>
    <property type="match status" value="1"/>
</dbReference>
<dbReference type="GO" id="GO:0005737">
    <property type="term" value="C:cytoplasm"/>
    <property type="evidence" value="ECO:0007669"/>
    <property type="project" value="TreeGrafter"/>
</dbReference>
<feature type="compositionally biased region" description="Basic and acidic residues" evidence="4">
    <location>
        <begin position="793"/>
        <end position="810"/>
    </location>
</feature>
<dbReference type="RefSeq" id="XP_033578006.1">
    <property type="nucleotide sequence ID" value="XM_033727329.1"/>
</dbReference>
<dbReference type="PROSITE" id="PS00108">
    <property type="entry name" value="PROTEIN_KINASE_ST"/>
    <property type="match status" value="1"/>
</dbReference>
<dbReference type="Gene3D" id="3.30.200.20">
    <property type="entry name" value="Phosphorylase Kinase, domain 1"/>
    <property type="match status" value="1"/>
</dbReference>
<feature type="region of interest" description="Disordered" evidence="4">
    <location>
        <begin position="714"/>
        <end position="812"/>
    </location>
</feature>
<evidence type="ECO:0000256" key="3">
    <source>
        <dbReference type="PROSITE-ProRule" id="PRU10141"/>
    </source>
</evidence>
<dbReference type="GO" id="GO:0004674">
    <property type="term" value="F:protein serine/threonine kinase activity"/>
    <property type="evidence" value="ECO:0007669"/>
    <property type="project" value="TreeGrafter"/>
</dbReference>
<evidence type="ECO:0000313" key="6">
    <source>
        <dbReference type="EMBL" id="KAF2811042.1"/>
    </source>
</evidence>
<evidence type="ECO:0000256" key="1">
    <source>
        <dbReference type="ARBA" id="ARBA00022741"/>
    </source>
</evidence>
<feature type="region of interest" description="Disordered" evidence="4">
    <location>
        <begin position="502"/>
        <end position="521"/>
    </location>
</feature>
<gene>
    <name evidence="6 8" type="ORF">BDZ99DRAFT_561895</name>
</gene>
<dbReference type="InterPro" id="IPR008271">
    <property type="entry name" value="Ser/Thr_kinase_AS"/>
</dbReference>
<keyword evidence="6" id="KW-0808">Transferase</keyword>